<evidence type="ECO:0000313" key="1">
    <source>
        <dbReference type="EMBL" id="KAG6589069.1"/>
    </source>
</evidence>
<comment type="caution">
    <text evidence="1">The sequence shown here is derived from an EMBL/GenBank/DDBJ whole genome shotgun (WGS) entry which is preliminary data.</text>
</comment>
<name>A0AAV6MYH1_9ROSI</name>
<sequence>MKNGIESEEAAKAFYNCMLDGWVLVLVSAPPVDLGVMSDIQRQFVCAKRCMIMGNGLCLFVREHNHELVHPDQLTPVLTKIMISGITSGLQTAINSGLAKASSGLPGLDDLDKKINELSNEVGGVQIGSVKCIDSNLFSVLKDIEDLITS</sequence>
<gene>
    <name evidence="1" type="ORF">SDJN03_17634</name>
</gene>
<feature type="non-terminal residue" evidence="1">
    <location>
        <position position="1"/>
    </location>
</feature>
<protein>
    <submittedName>
        <fullName evidence="1">Uncharacterized protein</fullName>
    </submittedName>
</protein>
<proteinExistence type="predicted"/>
<dbReference type="AlphaFoldDB" id="A0AAV6MYH1"/>
<dbReference type="EMBL" id="JAGKQH010000011">
    <property type="protein sequence ID" value="KAG6589069.1"/>
    <property type="molecule type" value="Genomic_DNA"/>
</dbReference>
<dbReference type="Proteomes" id="UP000685013">
    <property type="component" value="Chromosome 11"/>
</dbReference>
<keyword evidence="2" id="KW-1185">Reference proteome</keyword>
<accession>A0AAV6MYH1</accession>
<reference evidence="1 2" key="1">
    <citation type="journal article" date="2021" name="Hortic Res">
        <title>The domestication of Cucurbita argyrosperma as revealed by the genome of its wild relative.</title>
        <authorList>
            <person name="Barrera-Redondo J."/>
            <person name="Sanchez-de la Vega G."/>
            <person name="Aguirre-Liguori J.A."/>
            <person name="Castellanos-Morales G."/>
            <person name="Gutierrez-Guerrero Y.T."/>
            <person name="Aguirre-Dugua X."/>
            <person name="Aguirre-Planter E."/>
            <person name="Tenaillon M.I."/>
            <person name="Lira-Saade R."/>
            <person name="Eguiarte L.E."/>
        </authorList>
    </citation>
    <scope>NUCLEOTIDE SEQUENCE [LARGE SCALE GENOMIC DNA]</scope>
    <source>
        <strain evidence="1">JBR-2021</strain>
    </source>
</reference>
<organism evidence="1 2">
    <name type="scientific">Cucurbita argyrosperma subsp. sororia</name>
    <dbReference type="NCBI Taxonomy" id="37648"/>
    <lineage>
        <taxon>Eukaryota</taxon>
        <taxon>Viridiplantae</taxon>
        <taxon>Streptophyta</taxon>
        <taxon>Embryophyta</taxon>
        <taxon>Tracheophyta</taxon>
        <taxon>Spermatophyta</taxon>
        <taxon>Magnoliopsida</taxon>
        <taxon>eudicotyledons</taxon>
        <taxon>Gunneridae</taxon>
        <taxon>Pentapetalae</taxon>
        <taxon>rosids</taxon>
        <taxon>fabids</taxon>
        <taxon>Cucurbitales</taxon>
        <taxon>Cucurbitaceae</taxon>
        <taxon>Cucurbiteae</taxon>
        <taxon>Cucurbita</taxon>
    </lineage>
</organism>
<evidence type="ECO:0000313" key="2">
    <source>
        <dbReference type="Proteomes" id="UP000685013"/>
    </source>
</evidence>